<accession>A0A502F5D0</accession>
<dbReference type="EMBL" id="RCZH01000003">
    <property type="protein sequence ID" value="TPG44080.1"/>
    <property type="molecule type" value="Genomic_DNA"/>
</dbReference>
<proteinExistence type="predicted"/>
<sequence>MKCLKIFYIILFWISVCGNAFGKAAEPVCENFTAENTFVKEKFLGTELCFFEVVKKINYRNDHTLDKIEVLHLLAPKAINRKAIPEDNLDNYLLSDLYSSDWITLKSLYDTRRCEGILKKYTSRNNYLHLYQLF</sequence>
<keyword evidence="3" id="KW-1185">Reference proteome</keyword>
<dbReference type="RefSeq" id="WP_140504762.1">
    <property type="nucleotide sequence ID" value="NZ_RCZH01000003.1"/>
</dbReference>
<dbReference type="AlphaFoldDB" id="A0A502F5D0"/>
<name>A0A502F5D0_9FLAO</name>
<evidence type="ECO:0000256" key="1">
    <source>
        <dbReference type="SAM" id="SignalP"/>
    </source>
</evidence>
<organism evidence="2 3">
    <name type="scientific">Flavobacterium pectinovorum</name>
    <dbReference type="NCBI Taxonomy" id="29533"/>
    <lineage>
        <taxon>Bacteria</taxon>
        <taxon>Pseudomonadati</taxon>
        <taxon>Bacteroidota</taxon>
        <taxon>Flavobacteriia</taxon>
        <taxon>Flavobacteriales</taxon>
        <taxon>Flavobacteriaceae</taxon>
        <taxon>Flavobacterium</taxon>
    </lineage>
</organism>
<feature type="signal peptide" evidence="1">
    <location>
        <begin position="1"/>
        <end position="22"/>
    </location>
</feature>
<evidence type="ECO:0000313" key="2">
    <source>
        <dbReference type="EMBL" id="TPG44080.1"/>
    </source>
</evidence>
<comment type="caution">
    <text evidence="2">The sequence shown here is derived from an EMBL/GenBank/DDBJ whole genome shotgun (WGS) entry which is preliminary data.</text>
</comment>
<feature type="chain" id="PRO_5021199211" evidence="1">
    <location>
        <begin position="23"/>
        <end position="134"/>
    </location>
</feature>
<gene>
    <name evidence="2" type="ORF">EAH81_05895</name>
</gene>
<dbReference type="Proteomes" id="UP000319700">
    <property type="component" value="Unassembled WGS sequence"/>
</dbReference>
<evidence type="ECO:0000313" key="3">
    <source>
        <dbReference type="Proteomes" id="UP000319700"/>
    </source>
</evidence>
<reference evidence="2 3" key="1">
    <citation type="journal article" date="2019" name="Environ. Microbiol.">
        <title>Species interactions and distinct microbial communities in high Arctic permafrost affected cryosols are associated with the CH4 and CO2 gas fluxes.</title>
        <authorList>
            <person name="Altshuler I."/>
            <person name="Hamel J."/>
            <person name="Turney S."/>
            <person name="Magnuson E."/>
            <person name="Levesque R."/>
            <person name="Greer C."/>
            <person name="Whyte L.G."/>
        </authorList>
    </citation>
    <scope>NUCLEOTIDE SEQUENCE [LARGE SCALE GENOMIC DNA]</scope>
    <source>
        <strain evidence="2 3">42</strain>
    </source>
</reference>
<keyword evidence="1" id="KW-0732">Signal</keyword>
<protein>
    <submittedName>
        <fullName evidence="2">Uncharacterized protein</fullName>
    </submittedName>
</protein>